<evidence type="ECO:0000256" key="13">
    <source>
        <dbReference type="ARBA" id="ARBA00042649"/>
    </source>
</evidence>
<protein>
    <recommendedName>
        <fullName evidence="11">Serine palmitoyltransferase 1</fullName>
        <ecNumber evidence="5">2.3.1.50</ecNumber>
    </recommendedName>
    <alternativeName>
        <fullName evidence="12">Long chain base biosynthesis protein 1</fullName>
    </alternativeName>
    <alternativeName>
        <fullName evidence="13">Serine-palmitoyl-CoA transferase 1</fullName>
    </alternativeName>
</protein>
<dbReference type="KEGG" id="hst:105187274"/>
<dbReference type="AlphaFoldDB" id="E2BWC6"/>
<dbReference type="STRING" id="610380.E2BWC6"/>
<evidence type="ECO:0000256" key="5">
    <source>
        <dbReference type="ARBA" id="ARBA00013220"/>
    </source>
</evidence>
<feature type="domain" description="Aminotransferase class I/classII large" evidence="14">
    <location>
        <begin position="93"/>
        <end position="453"/>
    </location>
</feature>
<dbReference type="FunCoup" id="E2BWC6">
    <property type="interactions" value="2110"/>
</dbReference>
<comment type="pathway">
    <text evidence="2">Lipid metabolism; sphingolipid metabolism.</text>
</comment>
<dbReference type="GO" id="GO:0046512">
    <property type="term" value="P:sphingosine biosynthetic process"/>
    <property type="evidence" value="ECO:0007669"/>
    <property type="project" value="TreeGrafter"/>
</dbReference>
<evidence type="ECO:0000256" key="4">
    <source>
        <dbReference type="ARBA" id="ARBA00008392"/>
    </source>
</evidence>
<dbReference type="EC" id="2.3.1.50" evidence="5"/>
<dbReference type="InterPro" id="IPR050087">
    <property type="entry name" value="AON_synthase_class-II"/>
</dbReference>
<evidence type="ECO:0000256" key="11">
    <source>
        <dbReference type="ARBA" id="ARBA00041066"/>
    </source>
</evidence>
<organism evidence="16">
    <name type="scientific">Harpegnathos saltator</name>
    <name type="common">Jerdon's jumping ant</name>
    <dbReference type="NCBI Taxonomy" id="610380"/>
    <lineage>
        <taxon>Eukaryota</taxon>
        <taxon>Metazoa</taxon>
        <taxon>Ecdysozoa</taxon>
        <taxon>Arthropoda</taxon>
        <taxon>Hexapoda</taxon>
        <taxon>Insecta</taxon>
        <taxon>Pterygota</taxon>
        <taxon>Neoptera</taxon>
        <taxon>Endopterygota</taxon>
        <taxon>Hymenoptera</taxon>
        <taxon>Apocrita</taxon>
        <taxon>Aculeata</taxon>
        <taxon>Formicoidea</taxon>
        <taxon>Formicidae</taxon>
        <taxon>Ponerinae</taxon>
        <taxon>Ponerini</taxon>
        <taxon>Harpegnathos</taxon>
    </lineage>
</organism>
<evidence type="ECO:0000259" key="14">
    <source>
        <dbReference type="Pfam" id="PF00155"/>
    </source>
</evidence>
<evidence type="ECO:0000313" key="15">
    <source>
        <dbReference type="EMBL" id="EFN80030.1"/>
    </source>
</evidence>
<evidence type="ECO:0000256" key="2">
    <source>
        <dbReference type="ARBA" id="ARBA00004760"/>
    </source>
</evidence>
<evidence type="ECO:0000256" key="8">
    <source>
        <dbReference type="ARBA" id="ARBA00022919"/>
    </source>
</evidence>
<dbReference type="InterPro" id="IPR015424">
    <property type="entry name" value="PyrdxlP-dep_Trfase"/>
</dbReference>
<dbReference type="InterPro" id="IPR015421">
    <property type="entry name" value="PyrdxlP-dep_Trfase_major"/>
</dbReference>
<dbReference type="PANTHER" id="PTHR13693:SF2">
    <property type="entry name" value="SERINE PALMITOYLTRANSFERASE 1"/>
    <property type="match status" value="1"/>
</dbReference>
<dbReference type="Gene3D" id="3.90.1150.10">
    <property type="entry name" value="Aspartate Aminotransferase, domain 1"/>
    <property type="match status" value="1"/>
</dbReference>
<dbReference type="Gene3D" id="3.40.640.10">
    <property type="entry name" value="Type I PLP-dependent aspartate aminotransferase-like (Major domain)"/>
    <property type="match status" value="1"/>
</dbReference>
<gene>
    <name evidence="15" type="ORF">EAI_10729</name>
</gene>
<comment type="pathway">
    <text evidence="3">Sphingolipid metabolism.</text>
</comment>
<dbReference type="OMA" id="LTKYGCG"/>
<dbReference type="GO" id="GO:0005783">
    <property type="term" value="C:endoplasmic reticulum"/>
    <property type="evidence" value="ECO:0007669"/>
    <property type="project" value="TreeGrafter"/>
</dbReference>
<dbReference type="GO" id="GO:0016020">
    <property type="term" value="C:membrane"/>
    <property type="evidence" value="ECO:0007669"/>
    <property type="project" value="GOC"/>
</dbReference>
<dbReference type="FunFam" id="3.40.640.10:FF:000049">
    <property type="entry name" value="serine palmitoyltransferase 1 isoform X1"/>
    <property type="match status" value="1"/>
</dbReference>
<evidence type="ECO:0000256" key="10">
    <source>
        <dbReference type="ARBA" id="ARBA00023315"/>
    </source>
</evidence>
<dbReference type="OrthoDB" id="3168162at2759"/>
<keyword evidence="6 15" id="KW-0808">Transferase</keyword>
<dbReference type="PANTHER" id="PTHR13693">
    <property type="entry name" value="CLASS II AMINOTRANSFERASE/8-AMINO-7-OXONONANOATE SYNTHASE"/>
    <property type="match status" value="1"/>
</dbReference>
<evidence type="ECO:0000256" key="12">
    <source>
        <dbReference type="ARBA" id="ARBA00041765"/>
    </source>
</evidence>
<keyword evidence="10" id="KW-0012">Acyltransferase</keyword>
<keyword evidence="7" id="KW-0663">Pyridoxal phosphate</keyword>
<evidence type="ECO:0000256" key="6">
    <source>
        <dbReference type="ARBA" id="ARBA00022679"/>
    </source>
</evidence>
<comment type="similarity">
    <text evidence="4">Belongs to the class-II pyridoxal-phosphate-dependent aminotransferase family.</text>
</comment>
<dbReference type="GO" id="GO:0046513">
    <property type="term" value="P:ceramide biosynthetic process"/>
    <property type="evidence" value="ECO:0007669"/>
    <property type="project" value="TreeGrafter"/>
</dbReference>
<evidence type="ECO:0000256" key="3">
    <source>
        <dbReference type="ARBA" id="ARBA00004991"/>
    </source>
</evidence>
<sequence length="476" mass="52946">MSTKFLFTESTEILNVLPHYHTLLKTILVISLVWFISKRRKNNSIPSDELVESKLAEWQPEPLIGEPPKEHPSLNPKYVNAKIGRRIIINGKNCLNLGTHNYLNLSNDSKVEESAVAAVEKYGVGSCGPRAFYGTVDVHLELEERLAKFTNTEEAVIYSYGFSAIASAIGAYCKRNDLIFVDEQVNFAIQKGLDASRANIQYFKHNDVQDLHNLLIKQADVDKQNPKKAAKTKRFLIIEGIYNKTGSICPLPELLDLCKQYKLRIFIDESISLGTLGPHGKGVTEYFNIPITDIDMIMGSLESAFGSIGGFCVGTSFVIEHQRLSGLGYCFSASLPPFLSSIAIACLDIIENNLQIFQSLKNNALAVDSGLKSISAFECPSFAESPMKHLYLKDKKDYATEEKLLCAISNKCIENNLAVILPAYLEAEILKPRPSIKLCVSTDLSKNDIDFALDTLKKCAEEVLSCHVIHDRNESL</sequence>
<dbReference type="GO" id="GO:0004758">
    <property type="term" value="F:serine C-palmitoyltransferase activity"/>
    <property type="evidence" value="ECO:0007669"/>
    <property type="project" value="UniProtKB-EC"/>
</dbReference>
<reference evidence="15 16" key="1">
    <citation type="journal article" date="2010" name="Science">
        <title>Genomic comparison of the ants Camponotus floridanus and Harpegnathos saltator.</title>
        <authorList>
            <person name="Bonasio R."/>
            <person name="Zhang G."/>
            <person name="Ye C."/>
            <person name="Mutti N.S."/>
            <person name="Fang X."/>
            <person name="Qin N."/>
            <person name="Donahue G."/>
            <person name="Yang P."/>
            <person name="Li Q."/>
            <person name="Li C."/>
            <person name="Zhang P."/>
            <person name="Huang Z."/>
            <person name="Berger S.L."/>
            <person name="Reinberg D."/>
            <person name="Wang J."/>
            <person name="Liebig J."/>
        </authorList>
    </citation>
    <scope>NUCLEOTIDE SEQUENCE [LARGE SCALE GENOMIC DNA]</scope>
    <source>
        <strain evidence="15 16">R22 G/1</strain>
    </source>
</reference>
<dbReference type="GO" id="GO:0030170">
    <property type="term" value="F:pyridoxal phosphate binding"/>
    <property type="evidence" value="ECO:0007669"/>
    <property type="project" value="InterPro"/>
</dbReference>
<dbReference type="InParanoid" id="E2BWC6"/>
<dbReference type="Proteomes" id="UP000008237">
    <property type="component" value="Unassembled WGS sequence"/>
</dbReference>
<dbReference type="InterPro" id="IPR004839">
    <property type="entry name" value="Aminotransferase_I/II_large"/>
</dbReference>
<keyword evidence="16" id="KW-1185">Reference proteome</keyword>
<dbReference type="SUPFAM" id="SSF53383">
    <property type="entry name" value="PLP-dependent transferases"/>
    <property type="match status" value="1"/>
</dbReference>
<dbReference type="InterPro" id="IPR015422">
    <property type="entry name" value="PyrdxlP-dep_Trfase_small"/>
</dbReference>
<name>E2BWC6_HARSA</name>
<comment type="cofactor">
    <cofactor evidence="1">
        <name>pyridoxal 5'-phosphate</name>
        <dbReference type="ChEBI" id="CHEBI:597326"/>
    </cofactor>
</comment>
<evidence type="ECO:0000313" key="16">
    <source>
        <dbReference type="Proteomes" id="UP000008237"/>
    </source>
</evidence>
<accession>E2BWC6</accession>
<dbReference type="EMBL" id="GL451103">
    <property type="protein sequence ID" value="EFN80030.1"/>
    <property type="molecule type" value="Genomic_DNA"/>
</dbReference>
<evidence type="ECO:0000256" key="1">
    <source>
        <dbReference type="ARBA" id="ARBA00001933"/>
    </source>
</evidence>
<dbReference type="PhylomeDB" id="E2BWC6"/>
<proteinExistence type="inferred from homology"/>
<evidence type="ECO:0000256" key="9">
    <source>
        <dbReference type="ARBA" id="ARBA00023098"/>
    </source>
</evidence>
<evidence type="ECO:0000256" key="7">
    <source>
        <dbReference type="ARBA" id="ARBA00022898"/>
    </source>
</evidence>
<dbReference type="Pfam" id="PF00155">
    <property type="entry name" value="Aminotran_1_2"/>
    <property type="match status" value="1"/>
</dbReference>
<keyword evidence="8" id="KW-0746">Sphingolipid metabolism</keyword>
<keyword evidence="9" id="KW-0443">Lipid metabolism</keyword>